<sequence>MDPLTGLGIACNVMQVISFAHEIYCVVKRIKEDGSGDKELRQQTHHISESSKGLENYLDRIVHQQLPRNQTNLRDVASKCLKTSKKIQTKLDQIDNTRGGSLCRALKLSLTKNSLERLEKDMQNYQDAMQSQILFEFTSYHRTDESVLLVGMADSDYSDQNEAVNLMQDAKFRSLDLVLQNFIMAYSQGQRELKHLILSEAQATQSLITTEHEGTRAYTKDLELRRNLEQKREQLLNSLRDDSMNARKNQIEGTDGGTFSSVFGANTKTPWQSFTEWLCSDDPLYWISGKAGSGKSTLLNFLFEDGRTKKQLNKWRFDCAIYAHFIWSIGTTSQRSISGLLRSLLYQILTENKKILDSLLRENPRLSTFTTSNDWSKKDLEMVLVKSLSLHERGVCLFIDGLDEIDQKEGPFNLLELVKRISHAPSTKGVKLCVSSRPEPVFIRGLEIFPNLKLQDLTRQDMQAYVSSFLQTNPFDFGKTNEKEFVDRVVVKAEGVFLWVSLVLKSLQRGIANGDDPKELMHRLETLPSELEQLFEEMLKRIGDDQPLYRKEAALYFNTYMNLDNLLLPGHDKNLFVFAATVDSNLRHKLIAQKSRPSLENIKDILLAVNRRLISRCAGLLETNFDEKEGKDIEKILSRQTLRPWDNLRVTLIHRSARDFLLNKEGIILDPDETTPTDRIFQITQAFALDDLYPDGKRRDEYNTALQILGIRDLGWSDEQQSEIFNLTKNIYQRNGWPNIYELAARYALDHCLEPLREGNFETKERFRIIFCFAYIPRHTTSIPWTDGCGWYQAF</sequence>
<dbReference type="InterPro" id="IPR007111">
    <property type="entry name" value="NACHT_NTPase"/>
</dbReference>
<evidence type="ECO:0000259" key="2">
    <source>
        <dbReference type="PROSITE" id="PS50837"/>
    </source>
</evidence>
<dbReference type="AlphaFoldDB" id="A0A8H8S032"/>
<dbReference type="Pfam" id="PF25053">
    <property type="entry name" value="DUF7791"/>
    <property type="match status" value="1"/>
</dbReference>
<reference evidence="3 4" key="1">
    <citation type="submission" date="2018-05" db="EMBL/GenBank/DDBJ databases">
        <title>Genome sequencing and assembly of the regulated plant pathogen Lachnellula willkommii and related sister species for the development of diagnostic species identification markers.</title>
        <authorList>
            <person name="Giroux E."/>
            <person name="Bilodeau G."/>
        </authorList>
    </citation>
    <scope>NUCLEOTIDE SEQUENCE [LARGE SCALE GENOMIC DNA]</scope>
    <source>
        <strain evidence="3 4">CBS 197.66</strain>
    </source>
</reference>
<organism evidence="3 4">
    <name type="scientific">Lachnellula subtilissima</name>
    <dbReference type="NCBI Taxonomy" id="602034"/>
    <lineage>
        <taxon>Eukaryota</taxon>
        <taxon>Fungi</taxon>
        <taxon>Dikarya</taxon>
        <taxon>Ascomycota</taxon>
        <taxon>Pezizomycotina</taxon>
        <taxon>Leotiomycetes</taxon>
        <taxon>Helotiales</taxon>
        <taxon>Lachnaceae</taxon>
        <taxon>Lachnellula</taxon>
    </lineage>
</organism>
<keyword evidence="4" id="KW-1185">Reference proteome</keyword>
<dbReference type="PROSITE" id="PS50837">
    <property type="entry name" value="NACHT"/>
    <property type="match status" value="1"/>
</dbReference>
<evidence type="ECO:0000313" key="3">
    <source>
        <dbReference type="EMBL" id="TVY43928.1"/>
    </source>
</evidence>
<gene>
    <name evidence="3" type="primary">HET-E1_12</name>
    <name evidence="3" type="ORF">LSUB1_G000900</name>
</gene>
<accession>A0A8H8S032</accession>
<name>A0A8H8S032_9HELO</name>
<dbReference type="EMBL" id="QGMJ01000052">
    <property type="protein sequence ID" value="TVY43928.1"/>
    <property type="molecule type" value="Genomic_DNA"/>
</dbReference>
<protein>
    <submittedName>
        <fullName evidence="3">Vegetative incompatibility protein HET-E-1</fullName>
    </submittedName>
</protein>
<feature type="domain" description="NACHT" evidence="2">
    <location>
        <begin position="283"/>
        <end position="438"/>
    </location>
</feature>
<evidence type="ECO:0000313" key="4">
    <source>
        <dbReference type="Proteomes" id="UP000462212"/>
    </source>
</evidence>
<proteinExistence type="predicted"/>
<dbReference type="Pfam" id="PF24883">
    <property type="entry name" value="NPHP3_N"/>
    <property type="match status" value="1"/>
</dbReference>
<dbReference type="InterPro" id="IPR056693">
    <property type="entry name" value="DUF7791"/>
</dbReference>
<evidence type="ECO:0000256" key="1">
    <source>
        <dbReference type="ARBA" id="ARBA00022737"/>
    </source>
</evidence>
<dbReference type="SUPFAM" id="SSF52540">
    <property type="entry name" value="P-loop containing nucleoside triphosphate hydrolases"/>
    <property type="match status" value="1"/>
</dbReference>
<dbReference type="InterPro" id="IPR027417">
    <property type="entry name" value="P-loop_NTPase"/>
</dbReference>
<keyword evidence="1" id="KW-0677">Repeat</keyword>
<dbReference type="InterPro" id="IPR056884">
    <property type="entry name" value="NPHP3-like_N"/>
</dbReference>
<dbReference type="PANTHER" id="PTHR10039">
    <property type="entry name" value="AMELOGENIN"/>
    <property type="match status" value="1"/>
</dbReference>
<dbReference type="PANTHER" id="PTHR10039:SF5">
    <property type="entry name" value="NACHT DOMAIN-CONTAINING PROTEIN"/>
    <property type="match status" value="1"/>
</dbReference>
<dbReference type="Proteomes" id="UP000462212">
    <property type="component" value="Unassembled WGS sequence"/>
</dbReference>
<dbReference type="Gene3D" id="3.40.50.300">
    <property type="entry name" value="P-loop containing nucleotide triphosphate hydrolases"/>
    <property type="match status" value="1"/>
</dbReference>
<dbReference type="OrthoDB" id="443402at2759"/>
<comment type="caution">
    <text evidence="3">The sequence shown here is derived from an EMBL/GenBank/DDBJ whole genome shotgun (WGS) entry which is preliminary data.</text>
</comment>